<name>A0A916W0R1_9HYPH</name>
<dbReference type="PROSITE" id="PS00211">
    <property type="entry name" value="ABC_TRANSPORTER_1"/>
    <property type="match status" value="1"/>
</dbReference>
<organism evidence="5 6">
    <name type="scientific">Pelagibacterium lentulum</name>
    <dbReference type="NCBI Taxonomy" id="2029865"/>
    <lineage>
        <taxon>Bacteria</taxon>
        <taxon>Pseudomonadati</taxon>
        <taxon>Pseudomonadota</taxon>
        <taxon>Alphaproteobacteria</taxon>
        <taxon>Hyphomicrobiales</taxon>
        <taxon>Devosiaceae</taxon>
        <taxon>Pelagibacterium</taxon>
    </lineage>
</organism>
<protein>
    <submittedName>
        <fullName evidence="5">ABC transporter ATP-binding protein</fullName>
    </submittedName>
</protein>
<feature type="domain" description="ABC transporter" evidence="4">
    <location>
        <begin position="7"/>
        <end position="235"/>
    </location>
</feature>
<dbReference type="EMBL" id="BMKB01000005">
    <property type="protein sequence ID" value="GGA58016.1"/>
    <property type="molecule type" value="Genomic_DNA"/>
</dbReference>
<dbReference type="Pfam" id="PF00005">
    <property type="entry name" value="ABC_tran"/>
    <property type="match status" value="1"/>
</dbReference>
<evidence type="ECO:0000313" key="6">
    <source>
        <dbReference type="Proteomes" id="UP000596977"/>
    </source>
</evidence>
<dbReference type="SMART" id="SM00382">
    <property type="entry name" value="AAA"/>
    <property type="match status" value="1"/>
</dbReference>
<keyword evidence="3 5" id="KW-0067">ATP-binding</keyword>
<proteinExistence type="inferred from homology"/>
<evidence type="ECO:0000256" key="1">
    <source>
        <dbReference type="ARBA" id="ARBA00005417"/>
    </source>
</evidence>
<gene>
    <name evidence="5" type="ORF">GCM10011499_30290</name>
</gene>
<dbReference type="GO" id="GO:0005524">
    <property type="term" value="F:ATP binding"/>
    <property type="evidence" value="ECO:0007669"/>
    <property type="project" value="UniProtKB-KW"/>
</dbReference>
<dbReference type="PANTHER" id="PTHR42794:SF2">
    <property type="entry name" value="ABC TRANSPORTER ATP-BINDING PROTEIN"/>
    <property type="match status" value="1"/>
</dbReference>
<sequence length="255" mass="27673">MASDTVLQLHGIGLAKSGKRLLEDISFGLERGKFHALLGPNGAGKSSLMKILYRVERAGTGEVMLDGKPLTNWPRTAYAARVGALVQEAVTLSGLSLGEVVRLGMLPLRLSAGEMNDRCGEALELVGLADRIADDAAYLSGGEQQRLFFAQLLALDPDIYLLDEPHNHLDLHYQYVLLNAVKARGKTVLASFHDLTLATRYCDQAFLLNHGRLAAQGALAEVLTTERMAEVYRVDARYSEGIVRIEGALAQSNAN</sequence>
<reference evidence="5 6" key="1">
    <citation type="journal article" date="2014" name="Int. J. Syst. Evol. Microbiol.">
        <title>Complete genome sequence of Corynebacterium casei LMG S-19264T (=DSM 44701T), isolated from a smear-ripened cheese.</title>
        <authorList>
            <consortium name="US DOE Joint Genome Institute (JGI-PGF)"/>
            <person name="Walter F."/>
            <person name="Albersmeier A."/>
            <person name="Kalinowski J."/>
            <person name="Ruckert C."/>
        </authorList>
    </citation>
    <scope>NUCLEOTIDE SEQUENCE [LARGE SCALE GENOMIC DNA]</scope>
    <source>
        <strain evidence="5 6">CGMCC 1.15896</strain>
    </source>
</reference>
<dbReference type="Proteomes" id="UP000596977">
    <property type="component" value="Unassembled WGS sequence"/>
</dbReference>
<dbReference type="PROSITE" id="PS50893">
    <property type="entry name" value="ABC_TRANSPORTER_2"/>
    <property type="match status" value="1"/>
</dbReference>
<dbReference type="InterPro" id="IPR027417">
    <property type="entry name" value="P-loop_NTPase"/>
</dbReference>
<dbReference type="CDD" id="cd03214">
    <property type="entry name" value="ABC_Iron-Siderophores_B12_Hemin"/>
    <property type="match status" value="1"/>
</dbReference>
<keyword evidence="6" id="KW-1185">Reference proteome</keyword>
<comment type="similarity">
    <text evidence="1">Belongs to the ABC transporter superfamily.</text>
</comment>
<dbReference type="InterPro" id="IPR003593">
    <property type="entry name" value="AAA+_ATPase"/>
</dbReference>
<evidence type="ECO:0000256" key="2">
    <source>
        <dbReference type="ARBA" id="ARBA00022741"/>
    </source>
</evidence>
<dbReference type="Gene3D" id="3.40.50.300">
    <property type="entry name" value="P-loop containing nucleotide triphosphate hydrolases"/>
    <property type="match status" value="1"/>
</dbReference>
<dbReference type="InterPro" id="IPR003439">
    <property type="entry name" value="ABC_transporter-like_ATP-bd"/>
</dbReference>
<keyword evidence="2" id="KW-0547">Nucleotide-binding</keyword>
<dbReference type="AlphaFoldDB" id="A0A916W0R1"/>
<dbReference type="RefSeq" id="WP_164735057.1">
    <property type="nucleotide sequence ID" value="NZ_BMKB01000005.1"/>
</dbReference>
<dbReference type="PANTHER" id="PTHR42794">
    <property type="entry name" value="HEMIN IMPORT ATP-BINDING PROTEIN HMUV"/>
    <property type="match status" value="1"/>
</dbReference>
<dbReference type="InterPro" id="IPR017871">
    <property type="entry name" value="ABC_transporter-like_CS"/>
</dbReference>
<evidence type="ECO:0000259" key="4">
    <source>
        <dbReference type="PROSITE" id="PS50893"/>
    </source>
</evidence>
<evidence type="ECO:0000313" key="5">
    <source>
        <dbReference type="EMBL" id="GGA58016.1"/>
    </source>
</evidence>
<evidence type="ECO:0000256" key="3">
    <source>
        <dbReference type="ARBA" id="ARBA00022840"/>
    </source>
</evidence>
<dbReference type="SUPFAM" id="SSF52540">
    <property type="entry name" value="P-loop containing nucleoside triphosphate hydrolases"/>
    <property type="match status" value="1"/>
</dbReference>
<dbReference type="GO" id="GO:0016887">
    <property type="term" value="F:ATP hydrolysis activity"/>
    <property type="evidence" value="ECO:0007669"/>
    <property type="project" value="InterPro"/>
</dbReference>
<accession>A0A916W0R1</accession>
<comment type="caution">
    <text evidence="5">The sequence shown here is derived from an EMBL/GenBank/DDBJ whole genome shotgun (WGS) entry which is preliminary data.</text>
</comment>